<evidence type="ECO:0000313" key="5">
    <source>
        <dbReference type="Proteomes" id="UP000190777"/>
    </source>
</evidence>
<dbReference type="PANTHER" id="PTHR30121:SF6">
    <property type="entry name" value="SLR6007 PROTEIN"/>
    <property type="match status" value="1"/>
</dbReference>
<evidence type="ECO:0000313" key="6">
    <source>
        <dbReference type="Proteomes" id="UP000254618"/>
    </source>
</evidence>
<dbReference type="PANTHER" id="PTHR30121">
    <property type="entry name" value="UNCHARACTERIZED PROTEIN YJGR-RELATED"/>
    <property type="match status" value="1"/>
</dbReference>
<reference evidence="3 5" key="1">
    <citation type="submission" date="2017-03" db="EMBL/GenBank/DDBJ databases">
        <title>Draft genome sequence of Moraxella equi CCUG 4950T type strain.</title>
        <authorList>
            <person name="Salva-Serra F."/>
            <person name="Engstrom-Jakobsson H."/>
            <person name="Thorell K."/>
            <person name="Jaen-Luchoro D."/>
            <person name="Gonzales-Siles L."/>
            <person name="Karlsson R."/>
            <person name="Yazdan S."/>
            <person name="Boulund F."/>
            <person name="Johnning A."/>
            <person name="Engstrand L."/>
            <person name="Kristiansson E."/>
            <person name="Moore E."/>
        </authorList>
    </citation>
    <scope>NUCLEOTIDE SEQUENCE [LARGE SCALE GENOMIC DNA]</scope>
    <source>
        <strain evidence="3 5">CCUG 4950</strain>
    </source>
</reference>
<dbReference type="RefSeq" id="WP_079325908.1">
    <property type="nucleotide sequence ID" value="NZ_MXAP01000076.1"/>
</dbReference>
<evidence type="ECO:0000259" key="2">
    <source>
        <dbReference type="Pfam" id="PF03135"/>
    </source>
</evidence>
<proteinExistence type="inferred from homology"/>
<sequence>MKKLFQKILGKTFLAFLKNTSATTQNVPEFRFHLSEQAFGIADNYVASIIKFKGIAFEAISESHLENDFDALNLLYAETAKENAGRLAFYNYFLRRKIDVRTKYQFGNDFCREFADKYLQRFNDTDYFENQFYTVLVLKFDEDEDEALRELEAVVNRFCQTLSKYEPTILQAYENEAGVPCSEVFEFLYEIINSEPSCADVPLTASPAYEILPQSNLHFGYDLLQVKGVENDKFASMWDLKDFPRDTFLGMFNSASLSLPFEYNLVHSFVSMPPTKAMDNIQKHQNKLIASQDKATHEQEDLQKAQAYIQSGELSFGEYHASLVVFGNDKRQAIKNGIEATASFANNAGAVFRKATGSAPATYFSQLPLYKYKPRPMMKSSRNLAGVFSMHNYSRGKAKGNPLGDGSAIMPLETVSKTLYDFNFHFTNENEDNIGEMIAGHTLILGATGTGKTTLQSALLAFLQRFNPAMFALDKDRSMDIFIRALDGDYFAIEKGIPTGINPFQFEQTPQLKDFLYKLVETCATDKNMPCTSEEKNQIKFAVDAVLKLDYQDRRMSAILQQLYNDGGNCLFQRLLKWCNTVEYGEGTYAWSLDNPFNQFDPNSFKIVGFDVGAILQEDYQPTEPLLACLLYLKEQMVKNYNIIATVVEEFWLPLKYKTPQEMMLDILKTGRKRGEFLIPVSQSPEEAIKSEIFPALVQQTPTKILLPNPDAEYKNEQGGGYSRIGLTEKEFDRLKSLTLDSRTFLVKQGQQSSFAKLNLYGFSQEIAVLSSTKANVYLLDDIYKELARQNKKVKSKDWLPIFYNCIDFRKTYGVNELPAYIQNQVTELELVA</sequence>
<dbReference type="GO" id="GO:0005524">
    <property type="term" value="F:ATP binding"/>
    <property type="evidence" value="ECO:0007669"/>
    <property type="project" value="InterPro"/>
</dbReference>
<evidence type="ECO:0000313" key="4">
    <source>
        <dbReference type="EMBL" id="STZ82941.1"/>
    </source>
</evidence>
<keyword evidence="5" id="KW-1185">Reference proteome</keyword>
<dbReference type="EMBL" id="UGQF01000002">
    <property type="protein sequence ID" value="STZ82941.1"/>
    <property type="molecule type" value="Genomic_DNA"/>
</dbReference>
<dbReference type="SUPFAM" id="SSF52540">
    <property type="entry name" value="P-loop containing nucleoside triphosphate hydrolases"/>
    <property type="match status" value="1"/>
</dbReference>
<dbReference type="InterPro" id="IPR018145">
    <property type="entry name" value="CagE_TrbE_VirB_cntrl_dom"/>
</dbReference>
<feature type="domain" description="CagE TrbE VirB component of type IV transporter system central" evidence="2">
    <location>
        <begin position="170"/>
        <end position="368"/>
    </location>
</feature>
<dbReference type="AlphaFoldDB" id="A0A378URT7"/>
<organism evidence="4 6">
    <name type="scientific">Moraxella equi</name>
    <dbReference type="NCBI Taxonomy" id="60442"/>
    <lineage>
        <taxon>Bacteria</taxon>
        <taxon>Pseudomonadati</taxon>
        <taxon>Pseudomonadota</taxon>
        <taxon>Gammaproteobacteria</taxon>
        <taxon>Moraxellales</taxon>
        <taxon>Moraxellaceae</taxon>
        <taxon>Moraxella</taxon>
    </lineage>
</organism>
<evidence type="ECO:0000313" key="3">
    <source>
        <dbReference type="EMBL" id="OPH37642.1"/>
    </source>
</evidence>
<dbReference type="Proteomes" id="UP000254618">
    <property type="component" value="Unassembled WGS sequence"/>
</dbReference>
<dbReference type="Pfam" id="PF03135">
    <property type="entry name" value="CagE_TrbE_VirB"/>
    <property type="match status" value="1"/>
</dbReference>
<reference evidence="4 6" key="2">
    <citation type="submission" date="2018-06" db="EMBL/GenBank/DDBJ databases">
        <authorList>
            <consortium name="Pathogen Informatics"/>
            <person name="Doyle S."/>
        </authorList>
    </citation>
    <scope>NUCLEOTIDE SEQUENCE [LARGE SCALE GENOMIC DNA]</scope>
    <source>
        <strain evidence="4 6">NCTC11012</strain>
    </source>
</reference>
<dbReference type="InterPro" id="IPR027417">
    <property type="entry name" value="P-loop_NTPase"/>
</dbReference>
<protein>
    <submittedName>
        <fullName evidence="4">Type IV secretion system protein virB4</fullName>
    </submittedName>
</protein>
<name>A0A378URT7_9GAMM</name>
<dbReference type="Proteomes" id="UP000190777">
    <property type="component" value="Unassembled WGS sequence"/>
</dbReference>
<dbReference type="Gene3D" id="3.40.50.300">
    <property type="entry name" value="P-loop containing nucleotide triphosphate hydrolases"/>
    <property type="match status" value="1"/>
</dbReference>
<gene>
    <name evidence="4" type="primary">virB4</name>
    <name evidence="3" type="ORF">B5J93_07940</name>
    <name evidence="4" type="ORF">NCTC11012_03053</name>
</gene>
<dbReference type="InterPro" id="IPR051162">
    <property type="entry name" value="T4SS_component"/>
</dbReference>
<accession>A0A378URT7</accession>
<comment type="similarity">
    <text evidence="1">Belongs to the TrbE/VirB4 family.</text>
</comment>
<evidence type="ECO:0000256" key="1">
    <source>
        <dbReference type="ARBA" id="ARBA00006512"/>
    </source>
</evidence>
<dbReference type="EMBL" id="MXAP01000076">
    <property type="protein sequence ID" value="OPH37642.1"/>
    <property type="molecule type" value="Genomic_DNA"/>
</dbReference>